<evidence type="ECO:0000313" key="4">
    <source>
        <dbReference type="Proteomes" id="UP001431429"/>
    </source>
</evidence>
<dbReference type="InterPro" id="IPR058488">
    <property type="entry name" value="DUF8175"/>
</dbReference>
<sequence length="239" mass="24826">MAIAAGVFTLLLALAVGVRLSNGGSDNESGGSTQTAPAQSAKPGKGAQGAGGDGAVNEQEHVDGVPVGYPRSEGGAVRAAVNYQIARSSARYFTDTSTRRKIITAMAATDSRDRLLRNDDAGMRQVLLALGVTTDNQNELVARAAAMGTKTVSYSDQVATVSLWMTGLIGVSDKSAPLPVSASWTTYTLTLQWQSSDWKLAAISSVNGPTPLDDGGNEPSSVEEFRRADGDFNAPPYTG</sequence>
<proteinExistence type="predicted"/>
<feature type="region of interest" description="Disordered" evidence="1">
    <location>
        <begin position="205"/>
        <end position="239"/>
    </location>
</feature>
<gene>
    <name evidence="3" type="ORF">NBG84_10815</name>
</gene>
<protein>
    <recommendedName>
        <fullName evidence="2">DUF8175 domain-containing protein</fullName>
    </recommendedName>
</protein>
<dbReference type="Pfam" id="PF26526">
    <property type="entry name" value="DUF8175"/>
    <property type="match status" value="1"/>
</dbReference>
<feature type="compositionally biased region" description="Low complexity" evidence="1">
    <location>
        <begin position="22"/>
        <end position="45"/>
    </location>
</feature>
<feature type="region of interest" description="Disordered" evidence="1">
    <location>
        <begin position="22"/>
        <end position="69"/>
    </location>
</feature>
<evidence type="ECO:0000256" key="1">
    <source>
        <dbReference type="SAM" id="MobiDB-lite"/>
    </source>
</evidence>
<evidence type="ECO:0000259" key="2">
    <source>
        <dbReference type="Pfam" id="PF26526"/>
    </source>
</evidence>
<dbReference type="EMBL" id="JAMQAW010000008">
    <property type="protein sequence ID" value="MCM2388775.1"/>
    <property type="molecule type" value="Genomic_DNA"/>
</dbReference>
<evidence type="ECO:0000313" key="3">
    <source>
        <dbReference type="EMBL" id="MCM2388775.1"/>
    </source>
</evidence>
<comment type="caution">
    <text evidence="3">The sequence shown here is derived from an EMBL/GenBank/DDBJ whole genome shotgun (WGS) entry which is preliminary data.</text>
</comment>
<dbReference type="RefSeq" id="WP_250919105.1">
    <property type="nucleotide sequence ID" value="NZ_JAMQAW010000008.1"/>
</dbReference>
<accession>A0ABT0UKY9</accession>
<reference evidence="3" key="1">
    <citation type="submission" date="2022-06" db="EMBL/GenBank/DDBJ databases">
        <title>Genome public.</title>
        <authorList>
            <person name="Sun Q."/>
        </authorList>
    </citation>
    <scope>NUCLEOTIDE SEQUENCE</scope>
    <source>
        <strain evidence="3">CWNU-1</strain>
    </source>
</reference>
<dbReference type="Proteomes" id="UP001431429">
    <property type="component" value="Unassembled WGS sequence"/>
</dbReference>
<name>A0ABT0UKY9_9ACTN</name>
<feature type="domain" description="DUF8175" evidence="2">
    <location>
        <begin position="63"/>
        <end position="205"/>
    </location>
</feature>
<organism evidence="3 4">
    <name type="scientific">Streptomyces albipurpureus</name>
    <dbReference type="NCBI Taxonomy" id="2897419"/>
    <lineage>
        <taxon>Bacteria</taxon>
        <taxon>Bacillati</taxon>
        <taxon>Actinomycetota</taxon>
        <taxon>Actinomycetes</taxon>
        <taxon>Kitasatosporales</taxon>
        <taxon>Streptomycetaceae</taxon>
        <taxon>Streptomyces</taxon>
    </lineage>
</organism>
<keyword evidence="4" id="KW-1185">Reference proteome</keyword>